<comment type="caution">
    <text evidence="1">The sequence shown here is derived from an EMBL/GenBank/DDBJ whole genome shotgun (WGS) entry which is preliminary data.</text>
</comment>
<sequence>MSVVCMMTGQADGLFQRAILQSTPLGMPQEIPKEASKKVSAFVKSRLQSNPYMASTDEMLKLQTQALIESRRLGMARAFWPRFGEYPLPEVSDLEQMVTKKAGTIPILIGWMEDEATAFLPMIDYYAYYVKMPFIGRVFRTIFNWSYSGSIFIWPSQRLSNAYRQAGGFSSTLCFRFRPQGSTLGATHCLDLPYLFGYPVNWKHAPMVQGRDNLEIIQRVGEDVKNLWASFISGDPLKSSHYDVAHDFSSRRL</sequence>
<organism evidence="1 2">
    <name type="scientific">Cylindrodendrum hubeiense</name>
    <dbReference type="NCBI Taxonomy" id="595255"/>
    <lineage>
        <taxon>Eukaryota</taxon>
        <taxon>Fungi</taxon>
        <taxon>Dikarya</taxon>
        <taxon>Ascomycota</taxon>
        <taxon>Pezizomycotina</taxon>
        <taxon>Sordariomycetes</taxon>
        <taxon>Hypocreomycetidae</taxon>
        <taxon>Hypocreales</taxon>
        <taxon>Nectriaceae</taxon>
        <taxon>Cylindrodendrum</taxon>
    </lineage>
</organism>
<evidence type="ECO:0000313" key="2">
    <source>
        <dbReference type="Proteomes" id="UP000722485"/>
    </source>
</evidence>
<dbReference type="EMBL" id="JAANBB010000669">
    <property type="protein sequence ID" value="KAF7536527.1"/>
    <property type="molecule type" value="Genomic_DNA"/>
</dbReference>
<reference evidence="1" key="1">
    <citation type="submission" date="2020-03" db="EMBL/GenBank/DDBJ databases">
        <title>Draft Genome Sequence of Cylindrodendrum hubeiense.</title>
        <authorList>
            <person name="Buettner E."/>
            <person name="Kellner H."/>
        </authorList>
    </citation>
    <scope>NUCLEOTIDE SEQUENCE</scope>
    <source>
        <strain evidence="1">IHI 201604</strain>
    </source>
</reference>
<accession>A0A9P5H0R7</accession>
<proteinExistence type="predicted"/>
<gene>
    <name evidence="1" type="ORF">G7Z17_g13037</name>
</gene>
<evidence type="ECO:0000313" key="1">
    <source>
        <dbReference type="EMBL" id="KAF7536527.1"/>
    </source>
</evidence>
<dbReference type="SUPFAM" id="SSF53474">
    <property type="entry name" value="alpha/beta-Hydrolases"/>
    <property type="match status" value="1"/>
</dbReference>
<dbReference type="InterPro" id="IPR029058">
    <property type="entry name" value="AB_hydrolase_fold"/>
</dbReference>
<dbReference type="Proteomes" id="UP000722485">
    <property type="component" value="Unassembled WGS sequence"/>
</dbReference>
<evidence type="ECO:0008006" key="3">
    <source>
        <dbReference type="Google" id="ProtNLM"/>
    </source>
</evidence>
<dbReference type="OrthoDB" id="408631at2759"/>
<dbReference type="AlphaFoldDB" id="A0A9P5H0R7"/>
<name>A0A9P5H0R7_9HYPO</name>
<dbReference type="Gene3D" id="3.40.50.1820">
    <property type="entry name" value="alpha/beta hydrolase"/>
    <property type="match status" value="1"/>
</dbReference>
<protein>
    <recommendedName>
        <fullName evidence="3">Carboxylesterase type B domain-containing protein</fullName>
    </recommendedName>
</protein>
<keyword evidence="2" id="KW-1185">Reference proteome</keyword>